<dbReference type="InterPro" id="IPR008475">
    <property type="entry name" value="PLipase_C_C"/>
</dbReference>
<evidence type="ECO:0000256" key="1">
    <source>
        <dbReference type="SAM" id="MobiDB-lite"/>
    </source>
</evidence>
<sequence>MPTLAGHTTKSPVDAPSTAQQSAPKIVPPAAPSLPAQATGVRPSRALPYELHASARADAGNGTVTLTFANTGRTAAVFHVYDKLHLDRLPRRYVVEPGKTLHGDWAARADNGGKYDLWVLGPNGYHLRSTGDLSRLAGARAPQPKVRAGYAGASGNLHLTPRHHGGGTVRFTVKSNPVHGLLSGRGAHDDRGHRQGNENGNSHGHGHGTGTTWTVTVRAGDQAELHWKLDSTGHGYDFIVTADSDANFSRRVADQTASKPAATRSATRRWGSPTASEAAAAARAAPRVAARAGPAENGGQAPAAAAPDRAQTPAPRGSNI</sequence>
<feature type="domain" description="Bacterial phospholipase C C-terminal" evidence="2">
    <location>
        <begin position="144"/>
        <end position="253"/>
    </location>
</feature>
<dbReference type="AlphaFoldDB" id="A0A286P4P5"/>
<evidence type="ECO:0000259" key="2">
    <source>
        <dbReference type="Pfam" id="PF05506"/>
    </source>
</evidence>
<dbReference type="GO" id="GO:0004629">
    <property type="term" value="F:phospholipase C activity"/>
    <property type="evidence" value="ECO:0007669"/>
    <property type="project" value="InterPro"/>
</dbReference>
<feature type="compositionally biased region" description="Polar residues" evidence="1">
    <location>
        <begin position="1"/>
        <end position="23"/>
    </location>
</feature>
<feature type="domain" description="Bacterial phospholipase C C-terminal" evidence="2">
    <location>
        <begin position="43"/>
        <end position="132"/>
    </location>
</feature>
<organism evidence="3">
    <name type="scientific">Burkholderia contaminans</name>
    <dbReference type="NCBI Taxonomy" id="488447"/>
    <lineage>
        <taxon>Bacteria</taxon>
        <taxon>Pseudomonadati</taxon>
        <taxon>Pseudomonadota</taxon>
        <taxon>Betaproteobacteria</taxon>
        <taxon>Burkholderiales</taxon>
        <taxon>Burkholderiaceae</taxon>
        <taxon>Burkholderia</taxon>
        <taxon>Burkholderia cepacia complex</taxon>
    </lineage>
</organism>
<accession>A0A286P4P5</accession>
<reference evidence="3" key="2">
    <citation type="journal article" date="2017" name="Genome Announc.">
        <title>High-Quality Draft Genome Sequence of Burkholderia contaminans CH-1, a Gram-Negative Bacterium That Metabolizes 2-Azahypoxanthine, a Plant Growth-Regulating Compound.</title>
        <authorList>
            <person name="Choi J.-H."/>
            <person name="Sugiura H."/>
            <person name="Moriuchi R."/>
            <person name="Kawagishi H."/>
            <person name="Dohra H."/>
        </authorList>
    </citation>
    <scope>NUCLEOTIDE SEQUENCE</scope>
    <source>
        <strain evidence="3">CH-1</strain>
    </source>
</reference>
<protein>
    <recommendedName>
        <fullName evidence="2">Bacterial phospholipase C C-terminal domain-containing protein</fullName>
    </recommendedName>
</protein>
<dbReference type="Pfam" id="PF05506">
    <property type="entry name" value="PLipase_C_C"/>
    <property type="match status" value="2"/>
</dbReference>
<evidence type="ECO:0000313" key="3">
    <source>
        <dbReference type="EMBL" id="BBA37736.1"/>
    </source>
</evidence>
<dbReference type="GO" id="GO:0016042">
    <property type="term" value="P:lipid catabolic process"/>
    <property type="evidence" value="ECO:0007669"/>
    <property type="project" value="InterPro"/>
</dbReference>
<feature type="compositionally biased region" description="Low complexity" evidence="1">
    <location>
        <begin position="273"/>
        <end position="320"/>
    </location>
</feature>
<reference evidence="3" key="1">
    <citation type="journal article" date="2016" name="Biosci. Biotechnol. Biochem.">
        <title>Bioconversion of AHX to AOH by resting cells of Burkholderia contaminans CH-1.</title>
        <authorList>
            <person name="Choi J.H."/>
            <person name="Kikuchi A."/>
            <person name="Pumkaeo P."/>
            <person name="Hirai H."/>
            <person name="Tokuyama S."/>
            <person name="Kawagishi H."/>
        </authorList>
    </citation>
    <scope>NUCLEOTIDE SEQUENCE</scope>
    <source>
        <strain evidence="3">CH-1</strain>
    </source>
</reference>
<dbReference type="EMBL" id="AP018357">
    <property type="protein sequence ID" value="BBA37736.1"/>
    <property type="molecule type" value="Genomic_DNA"/>
</dbReference>
<proteinExistence type="predicted"/>
<feature type="region of interest" description="Disordered" evidence="1">
    <location>
        <begin position="251"/>
        <end position="320"/>
    </location>
</feature>
<feature type="compositionally biased region" description="Basic and acidic residues" evidence="1">
    <location>
        <begin position="186"/>
        <end position="196"/>
    </location>
</feature>
<feature type="region of interest" description="Disordered" evidence="1">
    <location>
        <begin position="1"/>
        <end position="40"/>
    </location>
</feature>
<name>A0A286P4P5_9BURK</name>
<feature type="region of interest" description="Disordered" evidence="1">
    <location>
        <begin position="178"/>
        <end position="212"/>
    </location>
</feature>
<gene>
    <name evidence="3" type="ORF">BCCH1_01460</name>
</gene>